<feature type="compositionally biased region" description="Basic and acidic residues" evidence="1">
    <location>
        <begin position="1"/>
        <end position="17"/>
    </location>
</feature>
<reference evidence="2" key="1">
    <citation type="submission" date="2024-03" db="EMBL/GenBank/DDBJ databases">
        <title>Deinococcus weizhi sp. nov., isolated from human skin.</title>
        <authorList>
            <person name="Wei Z."/>
            <person name="Tian F."/>
            <person name="Yang C."/>
            <person name="Xin L.T."/>
            <person name="Wen Z.J."/>
            <person name="Lan K.C."/>
            <person name="Yu L."/>
            <person name="Zhe W."/>
            <person name="Dan F.D."/>
            <person name="Jun W."/>
            <person name="Rui Z."/>
            <person name="Yong X.J."/>
            <person name="Ting Y."/>
            <person name="Wei X."/>
            <person name="Xu Z.G."/>
            <person name="Xin Z."/>
            <person name="Dong F.G."/>
            <person name="Ni X.M."/>
            <person name="Zheng M.G."/>
            <person name="Chun Y."/>
            <person name="Qian W.X."/>
        </authorList>
    </citation>
    <scope>NUCLEOTIDE SEQUENCE</scope>
    <source>
        <strain evidence="2">VB142</strain>
    </source>
</reference>
<dbReference type="AlphaFoldDB" id="A0AAU6Q1W0"/>
<evidence type="ECO:0000256" key="1">
    <source>
        <dbReference type="SAM" id="MobiDB-lite"/>
    </source>
</evidence>
<sequence>MSEGSIKRDALLSETRRATSSQRRRVFEFKAREHVGAAGWQQTAALESILRTGREGLAATDALRQVVRLTTEQIRTLSLSEMREQQEHVRALHEIVRNGEEQMTAAQALEEVLCQALDDVARTPLDDVSVSRLKQIHRRVQEQVAALNTIVESAQVQAQTLEQASRLDEISAEYQQRVNDIRQFSAAEEVEALGDTGQRVVERIAEIDEAHPDQLSALQKIGETLVESVPETGADATAQAQTLDNLAKTAQAKAQSLRDGQESE</sequence>
<evidence type="ECO:0000313" key="2">
    <source>
        <dbReference type="EMBL" id="WYF44608.1"/>
    </source>
</evidence>
<organism evidence="2">
    <name type="scientific">Deinococcus sp. VB142</name>
    <dbReference type="NCBI Taxonomy" id="3112952"/>
    <lineage>
        <taxon>Bacteria</taxon>
        <taxon>Thermotogati</taxon>
        <taxon>Deinococcota</taxon>
        <taxon>Deinococci</taxon>
        <taxon>Deinococcales</taxon>
        <taxon>Deinococcaceae</taxon>
        <taxon>Deinococcus</taxon>
    </lineage>
</organism>
<proteinExistence type="predicted"/>
<protein>
    <submittedName>
        <fullName evidence="2">Uncharacterized protein</fullName>
    </submittedName>
</protein>
<accession>A0AAU6Q1W0</accession>
<dbReference type="EMBL" id="CP149782">
    <property type="protein sequence ID" value="WYF44608.1"/>
    <property type="molecule type" value="Genomic_DNA"/>
</dbReference>
<name>A0AAU6Q1W0_9DEIO</name>
<feature type="region of interest" description="Disordered" evidence="1">
    <location>
        <begin position="1"/>
        <end position="23"/>
    </location>
</feature>
<gene>
    <name evidence="2" type="ORF">WDJ50_00380</name>
</gene>
<dbReference type="RefSeq" id="WP_339095797.1">
    <property type="nucleotide sequence ID" value="NZ_CP149782.1"/>
</dbReference>